<dbReference type="Proteomes" id="UP000051307">
    <property type="component" value="Unassembled WGS sequence"/>
</dbReference>
<proteinExistence type="predicted"/>
<dbReference type="Pfam" id="PF13730">
    <property type="entry name" value="HTH_36"/>
    <property type="match status" value="1"/>
</dbReference>
<dbReference type="RefSeq" id="WP_025014992.1">
    <property type="nucleotide sequence ID" value="NZ_AZFU01000025.1"/>
</dbReference>
<sequence length="257" mass="29910">MSIKLNLNKSMDTLNPSYLFNQWTKYVKNNKTGYFMLSNALETYLPFIKSAAMNLYIFYAIHAKNEEGCSYYSNETIARKLNVSVKTISNWNKVLQDVGLIARTPNPNNSSTTYMLPLSDFEINVSSASDQDFKRLSSYLNQEGYGSKKYILFYIADTQKMYKYFPFTKEYVLSEGKISRNIYLYNEPKQYLTSINTDIKGFGWYVDSENEFVLVWKPTNKSENNPKNRLEIIKQLDSQEAIESFQANYPKLSLSKK</sequence>
<evidence type="ECO:0008006" key="3">
    <source>
        <dbReference type="Google" id="ProtNLM"/>
    </source>
</evidence>
<accession>A0A0R1VE81</accession>
<reference evidence="1 2" key="1">
    <citation type="journal article" date="2015" name="Genome Announc.">
        <title>Expanding the biotechnology potential of lactobacilli through comparative genomics of 213 strains and associated genera.</title>
        <authorList>
            <person name="Sun Z."/>
            <person name="Harris H.M."/>
            <person name="McCann A."/>
            <person name="Guo C."/>
            <person name="Argimon S."/>
            <person name="Zhang W."/>
            <person name="Yang X."/>
            <person name="Jeffery I.B."/>
            <person name="Cooney J.C."/>
            <person name="Kagawa T.F."/>
            <person name="Liu W."/>
            <person name="Song Y."/>
            <person name="Salvetti E."/>
            <person name="Wrobel A."/>
            <person name="Rasinkangas P."/>
            <person name="Parkhill J."/>
            <person name="Rea M.C."/>
            <person name="O'Sullivan O."/>
            <person name="Ritari J."/>
            <person name="Douillard F.P."/>
            <person name="Paul Ross R."/>
            <person name="Yang R."/>
            <person name="Briner A.E."/>
            <person name="Felis G.E."/>
            <person name="de Vos W.M."/>
            <person name="Barrangou R."/>
            <person name="Klaenhammer T.R."/>
            <person name="Caufield P.W."/>
            <person name="Cui Y."/>
            <person name="Zhang H."/>
            <person name="O'Toole P.W."/>
        </authorList>
    </citation>
    <scope>NUCLEOTIDE SEQUENCE [LARGE SCALE GENOMIC DNA]</scope>
    <source>
        <strain evidence="1 2">DSM 16761</strain>
    </source>
</reference>
<dbReference type="Gene3D" id="1.10.10.10">
    <property type="entry name" value="Winged helix-like DNA-binding domain superfamily/Winged helix DNA-binding domain"/>
    <property type="match status" value="1"/>
</dbReference>
<name>A0A0R1VE81_9LACO</name>
<evidence type="ECO:0000313" key="2">
    <source>
        <dbReference type="Proteomes" id="UP000051307"/>
    </source>
</evidence>
<gene>
    <name evidence="1" type="ORF">FC59_GL001010</name>
</gene>
<comment type="caution">
    <text evidence="1">The sequence shown here is derived from an EMBL/GenBank/DDBJ whole genome shotgun (WGS) entry which is preliminary data.</text>
</comment>
<dbReference type="EMBL" id="AZFU01000025">
    <property type="protein sequence ID" value="KRM03838.1"/>
    <property type="molecule type" value="Genomic_DNA"/>
</dbReference>
<dbReference type="InterPro" id="IPR036388">
    <property type="entry name" value="WH-like_DNA-bd_sf"/>
</dbReference>
<dbReference type="PATRIC" id="fig|1423767.3.peg.1045"/>
<evidence type="ECO:0000313" key="1">
    <source>
        <dbReference type="EMBL" id="KRM03838.1"/>
    </source>
</evidence>
<organism evidence="1 2">
    <name type="scientific">Lactobacillus kitasatonis DSM 16761 = JCM 1039</name>
    <dbReference type="NCBI Taxonomy" id="1423767"/>
    <lineage>
        <taxon>Bacteria</taxon>
        <taxon>Bacillati</taxon>
        <taxon>Bacillota</taxon>
        <taxon>Bacilli</taxon>
        <taxon>Lactobacillales</taxon>
        <taxon>Lactobacillaceae</taxon>
        <taxon>Lactobacillus</taxon>
    </lineage>
</organism>
<protein>
    <recommendedName>
        <fullName evidence="3">Helix-turn-helix domain-containing protein</fullName>
    </recommendedName>
</protein>
<dbReference type="AlphaFoldDB" id="A0A0R1VE81"/>